<organism evidence="1 2">
    <name type="scientific">Orbilia ellipsospora</name>
    <dbReference type="NCBI Taxonomy" id="2528407"/>
    <lineage>
        <taxon>Eukaryota</taxon>
        <taxon>Fungi</taxon>
        <taxon>Dikarya</taxon>
        <taxon>Ascomycota</taxon>
        <taxon>Pezizomycotina</taxon>
        <taxon>Orbiliomycetes</taxon>
        <taxon>Orbiliales</taxon>
        <taxon>Orbiliaceae</taxon>
        <taxon>Orbilia</taxon>
    </lineage>
</organism>
<reference evidence="1 2" key="1">
    <citation type="submission" date="2019-10" db="EMBL/GenBank/DDBJ databases">
        <authorList>
            <person name="Palmer J.M."/>
        </authorList>
    </citation>
    <scope>NUCLEOTIDE SEQUENCE [LARGE SCALE GENOMIC DNA]</scope>
    <source>
        <strain evidence="1 2">TWF694</strain>
    </source>
</reference>
<accession>A0AAV9XQT8</accession>
<sequence length="78" mass="8202">MPNLGTGALTAICDWRDTEITPFGMSLGGLETMLGINRAQAGAITAISKTYAASFGRPSTSPCRPSRMTVANALKLRD</sequence>
<evidence type="ECO:0000313" key="2">
    <source>
        <dbReference type="Proteomes" id="UP001365542"/>
    </source>
</evidence>
<dbReference type="AlphaFoldDB" id="A0AAV9XQT8"/>
<keyword evidence="2" id="KW-1185">Reference proteome</keyword>
<dbReference type="Proteomes" id="UP001365542">
    <property type="component" value="Unassembled WGS sequence"/>
</dbReference>
<name>A0AAV9XQT8_9PEZI</name>
<gene>
    <name evidence="1" type="ORF">TWF694_007914</name>
</gene>
<comment type="caution">
    <text evidence="1">The sequence shown here is derived from an EMBL/GenBank/DDBJ whole genome shotgun (WGS) entry which is preliminary data.</text>
</comment>
<dbReference type="EMBL" id="JAVHJO010000003">
    <property type="protein sequence ID" value="KAK6542148.1"/>
    <property type="molecule type" value="Genomic_DNA"/>
</dbReference>
<proteinExistence type="predicted"/>
<protein>
    <submittedName>
        <fullName evidence="1">Uncharacterized protein</fullName>
    </submittedName>
</protein>
<evidence type="ECO:0000313" key="1">
    <source>
        <dbReference type="EMBL" id="KAK6542148.1"/>
    </source>
</evidence>